<keyword evidence="2" id="KW-1185">Reference proteome</keyword>
<dbReference type="PANTHER" id="PTHR46348">
    <property type="entry name" value="DELETED IN LUNG AND ESOPHAGEAL CANCER PROTEIN 1"/>
    <property type="match status" value="1"/>
</dbReference>
<accession>A0ABD2Q3I9</accession>
<sequence>MVLASGLKASFVISFRPQSLQDHLDQLEVQVENTKNGLKVPIRAQRSLPLLNIPERLDLGLTLEGFVKKLRHQLRAQHDKLVVTRKYRFQSQSAELSVNPAEVELCTGKKQSQEIVWHFNPREIGPFSTNVDLVSDSGHVSVIPCHGSMSNLILFHVMKNGQHPKRSF</sequence>
<dbReference type="PANTHER" id="PTHR46348:SF1">
    <property type="entry name" value="DELETED IN LUNG AND ESOPHAGEAL CANCER PROTEIN 1"/>
    <property type="match status" value="1"/>
</dbReference>
<dbReference type="AlphaFoldDB" id="A0ABD2Q3I9"/>
<gene>
    <name evidence="1" type="ORF">Ciccas_007210</name>
</gene>
<organism evidence="1 2">
    <name type="scientific">Cichlidogyrus casuarinus</name>
    <dbReference type="NCBI Taxonomy" id="1844966"/>
    <lineage>
        <taxon>Eukaryota</taxon>
        <taxon>Metazoa</taxon>
        <taxon>Spiralia</taxon>
        <taxon>Lophotrochozoa</taxon>
        <taxon>Platyhelminthes</taxon>
        <taxon>Monogenea</taxon>
        <taxon>Monopisthocotylea</taxon>
        <taxon>Dactylogyridea</taxon>
        <taxon>Ancyrocephalidae</taxon>
        <taxon>Cichlidogyrus</taxon>
    </lineage>
</organism>
<evidence type="ECO:0000313" key="2">
    <source>
        <dbReference type="Proteomes" id="UP001626550"/>
    </source>
</evidence>
<proteinExistence type="predicted"/>
<evidence type="ECO:0000313" key="1">
    <source>
        <dbReference type="EMBL" id="KAL3314176.1"/>
    </source>
</evidence>
<reference evidence="1 2" key="1">
    <citation type="submission" date="2024-11" db="EMBL/GenBank/DDBJ databases">
        <title>Adaptive evolution of stress response genes in parasites aligns with host niche diversity.</title>
        <authorList>
            <person name="Hahn C."/>
            <person name="Resl P."/>
        </authorList>
    </citation>
    <scope>NUCLEOTIDE SEQUENCE [LARGE SCALE GENOMIC DNA]</scope>
    <source>
        <strain evidence="1">EGGRZ-B1_66</strain>
        <tissue evidence="1">Body</tissue>
    </source>
</reference>
<dbReference type="InterPro" id="IPR033304">
    <property type="entry name" value="DLEC1"/>
</dbReference>
<dbReference type="Gene3D" id="2.60.40.10">
    <property type="entry name" value="Immunoglobulins"/>
    <property type="match status" value="1"/>
</dbReference>
<comment type="caution">
    <text evidence="1">The sequence shown here is derived from an EMBL/GenBank/DDBJ whole genome shotgun (WGS) entry which is preliminary data.</text>
</comment>
<protein>
    <submittedName>
        <fullName evidence="1">Uncharacterized protein</fullName>
    </submittedName>
</protein>
<dbReference type="EMBL" id="JBJKFK010001075">
    <property type="protein sequence ID" value="KAL3314176.1"/>
    <property type="molecule type" value="Genomic_DNA"/>
</dbReference>
<dbReference type="Proteomes" id="UP001626550">
    <property type="component" value="Unassembled WGS sequence"/>
</dbReference>
<dbReference type="InterPro" id="IPR013783">
    <property type="entry name" value="Ig-like_fold"/>
</dbReference>
<name>A0ABD2Q3I9_9PLAT</name>